<dbReference type="PANTHER" id="PTHR43537:SF5">
    <property type="entry name" value="UXU OPERON TRANSCRIPTIONAL REGULATOR"/>
    <property type="match status" value="1"/>
</dbReference>
<reference evidence="5 6" key="1">
    <citation type="submission" date="2015-12" db="EMBL/GenBank/DDBJ databases">
        <title>Genome sequence of the marine Rhodobacteraceae strain O3.65, Candidatus Tritonibacter horizontis.</title>
        <authorList>
            <person name="Poehlein A."/>
            <person name="Giebel H.A."/>
            <person name="Voget S."/>
            <person name="Brinkhoff T."/>
        </authorList>
    </citation>
    <scope>NUCLEOTIDE SEQUENCE [LARGE SCALE GENOMIC DNA]</scope>
    <source>
        <strain evidence="5 6">O3.65</strain>
    </source>
</reference>
<dbReference type="InterPro" id="IPR008920">
    <property type="entry name" value="TF_FadR/GntR_C"/>
</dbReference>
<dbReference type="PROSITE" id="PS50949">
    <property type="entry name" value="HTH_GNTR"/>
    <property type="match status" value="1"/>
</dbReference>
<dbReference type="InterPro" id="IPR036388">
    <property type="entry name" value="WH-like_DNA-bd_sf"/>
</dbReference>
<feature type="domain" description="HTH gntR-type" evidence="4">
    <location>
        <begin position="14"/>
        <end position="81"/>
    </location>
</feature>
<dbReference type="InterPro" id="IPR011711">
    <property type="entry name" value="GntR_C"/>
</dbReference>
<accession>A0A132BUR0</accession>
<keyword evidence="6" id="KW-1185">Reference proteome</keyword>
<dbReference type="SUPFAM" id="SSF48008">
    <property type="entry name" value="GntR ligand-binding domain-like"/>
    <property type="match status" value="1"/>
</dbReference>
<dbReference type="PATRIC" id="fig|1768241.3.peg.3181"/>
<evidence type="ECO:0000313" key="6">
    <source>
        <dbReference type="Proteomes" id="UP000068382"/>
    </source>
</evidence>
<dbReference type="Proteomes" id="UP000068382">
    <property type="component" value="Unassembled WGS sequence"/>
</dbReference>
<dbReference type="Gene3D" id="1.10.10.10">
    <property type="entry name" value="Winged helix-like DNA-binding domain superfamily/Winged helix DNA-binding domain"/>
    <property type="match status" value="1"/>
</dbReference>
<dbReference type="InterPro" id="IPR000524">
    <property type="entry name" value="Tscrpt_reg_HTH_GntR"/>
</dbReference>
<dbReference type="Pfam" id="PF07729">
    <property type="entry name" value="FCD"/>
    <property type="match status" value="1"/>
</dbReference>
<evidence type="ECO:0000313" key="5">
    <source>
        <dbReference type="EMBL" id="KUP92024.1"/>
    </source>
</evidence>
<name>A0A132BUR0_9RHOB</name>
<dbReference type="RefSeq" id="WP_068245476.1">
    <property type="nucleotide sequence ID" value="NZ_LPUY01000079.1"/>
</dbReference>
<keyword evidence="2" id="KW-0238">DNA-binding</keyword>
<keyword evidence="3" id="KW-0804">Transcription</keyword>
<evidence type="ECO:0000256" key="1">
    <source>
        <dbReference type="ARBA" id="ARBA00023015"/>
    </source>
</evidence>
<comment type="caution">
    <text evidence="5">The sequence shown here is derived from an EMBL/GenBank/DDBJ whole genome shotgun (WGS) entry which is preliminary data.</text>
</comment>
<dbReference type="SUPFAM" id="SSF46785">
    <property type="entry name" value="Winged helix' DNA-binding domain"/>
    <property type="match status" value="1"/>
</dbReference>
<dbReference type="Gene3D" id="1.20.120.530">
    <property type="entry name" value="GntR ligand-binding domain-like"/>
    <property type="match status" value="1"/>
</dbReference>
<dbReference type="PANTHER" id="PTHR43537">
    <property type="entry name" value="TRANSCRIPTIONAL REGULATOR, GNTR FAMILY"/>
    <property type="match status" value="1"/>
</dbReference>
<dbReference type="GO" id="GO:0003677">
    <property type="term" value="F:DNA binding"/>
    <property type="evidence" value="ECO:0007669"/>
    <property type="project" value="UniProtKB-KW"/>
</dbReference>
<dbReference type="SMART" id="SM00345">
    <property type="entry name" value="HTH_GNTR"/>
    <property type="match status" value="1"/>
</dbReference>
<dbReference type="OrthoDB" id="9788098at2"/>
<dbReference type="GO" id="GO:0003700">
    <property type="term" value="F:DNA-binding transcription factor activity"/>
    <property type="evidence" value="ECO:0007669"/>
    <property type="project" value="InterPro"/>
</dbReference>
<proteinExistence type="predicted"/>
<dbReference type="Pfam" id="PF00392">
    <property type="entry name" value="GntR"/>
    <property type="match status" value="1"/>
</dbReference>
<evidence type="ECO:0000256" key="3">
    <source>
        <dbReference type="ARBA" id="ARBA00023163"/>
    </source>
</evidence>
<dbReference type="SMART" id="SM00895">
    <property type="entry name" value="FCD"/>
    <property type="match status" value="1"/>
</dbReference>
<dbReference type="AlphaFoldDB" id="A0A132BUR0"/>
<dbReference type="InterPro" id="IPR036390">
    <property type="entry name" value="WH_DNA-bd_sf"/>
</dbReference>
<evidence type="ECO:0000256" key="2">
    <source>
        <dbReference type="ARBA" id="ARBA00023125"/>
    </source>
</evidence>
<protein>
    <submittedName>
        <fullName evidence="5">HTH-type transcriptional regulator McbR</fullName>
    </submittedName>
</protein>
<evidence type="ECO:0000259" key="4">
    <source>
        <dbReference type="PROSITE" id="PS50949"/>
    </source>
</evidence>
<dbReference type="EMBL" id="LPUY01000079">
    <property type="protein sequence ID" value="KUP92024.1"/>
    <property type="molecule type" value="Genomic_DNA"/>
</dbReference>
<gene>
    <name evidence="5" type="primary">mcbR_7</name>
    <name evidence="5" type="ORF">TRIHO_30410</name>
</gene>
<keyword evidence="1" id="KW-0805">Transcription regulation</keyword>
<organism evidence="5 6">
    <name type="scientific">Tritonibacter horizontis</name>
    <dbReference type="NCBI Taxonomy" id="1768241"/>
    <lineage>
        <taxon>Bacteria</taxon>
        <taxon>Pseudomonadati</taxon>
        <taxon>Pseudomonadota</taxon>
        <taxon>Alphaproteobacteria</taxon>
        <taxon>Rhodobacterales</taxon>
        <taxon>Paracoccaceae</taxon>
        <taxon>Tritonibacter</taxon>
    </lineage>
</organism>
<sequence>MATLSLATNPSAPTTTTDQAFEALYEAIVSFELPPGTKVSEIEIAKQMEISRQPVRDAFFRLSKLGFLLIRPQRATLITKISVEAVEQAAFVRLALELACVSEAIQKMDDAGLAQIDEVIARQQQAVQQKDGAAFHIWDDRFHRTICEIIGRAHVWELIRGNKAHVDRVRFLSLPFSLDIALNEHIGIRDALAAKDETRARDLMRAHLLRILRILGQIRDENAEFFEDAPE</sequence>